<evidence type="ECO:0000256" key="1">
    <source>
        <dbReference type="ARBA" id="ARBA00001947"/>
    </source>
</evidence>
<feature type="compositionally biased region" description="Low complexity" evidence="6">
    <location>
        <begin position="383"/>
        <end position="415"/>
    </location>
</feature>
<dbReference type="InterPro" id="IPR002328">
    <property type="entry name" value="ADH_Zn_CS"/>
</dbReference>
<evidence type="ECO:0000259" key="7">
    <source>
        <dbReference type="Pfam" id="PF00107"/>
    </source>
</evidence>
<evidence type="ECO:0000256" key="4">
    <source>
        <dbReference type="ARBA" id="ARBA00023002"/>
    </source>
</evidence>
<protein>
    <submittedName>
        <fullName evidence="9">Zinc-binding dehydrogenase</fullName>
    </submittedName>
</protein>
<dbReference type="SUPFAM" id="SSF50129">
    <property type="entry name" value="GroES-like"/>
    <property type="match status" value="1"/>
</dbReference>
<evidence type="ECO:0000256" key="6">
    <source>
        <dbReference type="SAM" id="MobiDB-lite"/>
    </source>
</evidence>
<feature type="region of interest" description="Disordered" evidence="6">
    <location>
        <begin position="379"/>
        <end position="423"/>
    </location>
</feature>
<evidence type="ECO:0000313" key="9">
    <source>
        <dbReference type="EMBL" id="MFC4909414.1"/>
    </source>
</evidence>
<feature type="domain" description="Alcohol dehydrogenase-like C-terminal" evidence="7">
    <location>
        <begin position="223"/>
        <end position="340"/>
    </location>
</feature>
<name>A0ABV9TZH6_9ACTN</name>
<gene>
    <name evidence="9" type="ORF">ACFPCY_18985</name>
</gene>
<dbReference type="InterPro" id="IPR050129">
    <property type="entry name" value="Zn_alcohol_dh"/>
</dbReference>
<evidence type="ECO:0000256" key="2">
    <source>
        <dbReference type="ARBA" id="ARBA00022723"/>
    </source>
</evidence>
<keyword evidence="10" id="KW-1185">Reference proteome</keyword>
<dbReference type="Gene3D" id="3.40.50.720">
    <property type="entry name" value="NAD(P)-binding Rossmann-like Domain"/>
    <property type="match status" value="1"/>
</dbReference>
<sequence length="423" mass="41658">MTDQFRRPASTASAEAPAGTDATVLGEPIATAGTAVTRAPGAAGSAGVSRALVLERPGTIRLQDMPIPVPGHGEVLVQVAAAGVCGSDRELYEGARPDGFASYPVVPGHEWSGTVAAVGDGVDAALVGASVVGEGYRGCGTCAACRDGMPNLCASGYDETGFTRPGAFAEHLVVPARLLHVLAPDADLRAAALLEPAAVVAAAVRRAAPRPGESAAVVGAGTLGVLALQLLAAASPGRLAAIDARPERAGAAFAAGAGAFHPPGEAPEASFDVVVETAGAPGTARGAVALARRGGRVVLTGIPGDPADAVPTGLLVTRALTLATVFGAGPADWAYAVRAFTAGLLRPGDLVTHELPLTASAFETAVGLGASPGAGKVLLRPSTTGPTAGPTTTGPTAAGPILTGPTTTDPTTSDPSTDERRSR</sequence>
<feature type="domain" description="Alcohol dehydrogenase-like N-terminal" evidence="8">
    <location>
        <begin position="72"/>
        <end position="181"/>
    </location>
</feature>
<proteinExistence type="inferred from homology"/>
<keyword evidence="2 5" id="KW-0479">Metal-binding</keyword>
<reference evidence="10" key="1">
    <citation type="journal article" date="2019" name="Int. J. Syst. Evol. Microbiol.">
        <title>The Global Catalogue of Microorganisms (GCM) 10K type strain sequencing project: providing services to taxonomists for standard genome sequencing and annotation.</title>
        <authorList>
            <consortium name="The Broad Institute Genomics Platform"/>
            <consortium name="The Broad Institute Genome Sequencing Center for Infectious Disease"/>
            <person name="Wu L."/>
            <person name="Ma J."/>
        </authorList>
    </citation>
    <scope>NUCLEOTIDE SEQUENCE [LARGE SCALE GENOMIC DNA]</scope>
    <source>
        <strain evidence="10">KLKA75</strain>
    </source>
</reference>
<evidence type="ECO:0000313" key="10">
    <source>
        <dbReference type="Proteomes" id="UP001595872"/>
    </source>
</evidence>
<dbReference type="PANTHER" id="PTHR43401">
    <property type="entry name" value="L-THREONINE 3-DEHYDROGENASE"/>
    <property type="match status" value="1"/>
</dbReference>
<dbReference type="InterPro" id="IPR011032">
    <property type="entry name" value="GroES-like_sf"/>
</dbReference>
<keyword evidence="3 5" id="KW-0862">Zinc</keyword>
<dbReference type="PANTHER" id="PTHR43401:SF2">
    <property type="entry name" value="L-THREONINE 3-DEHYDROGENASE"/>
    <property type="match status" value="1"/>
</dbReference>
<comment type="cofactor">
    <cofactor evidence="1 5">
        <name>Zn(2+)</name>
        <dbReference type="ChEBI" id="CHEBI:29105"/>
    </cofactor>
</comment>
<dbReference type="RefSeq" id="WP_378256910.1">
    <property type="nucleotide sequence ID" value="NZ_JBHSIT010000005.1"/>
</dbReference>
<comment type="caution">
    <text evidence="9">The sequence shown here is derived from an EMBL/GenBank/DDBJ whole genome shotgun (WGS) entry which is preliminary data.</text>
</comment>
<dbReference type="EMBL" id="JBHSIT010000005">
    <property type="protein sequence ID" value="MFC4909414.1"/>
    <property type="molecule type" value="Genomic_DNA"/>
</dbReference>
<dbReference type="PROSITE" id="PS00059">
    <property type="entry name" value="ADH_ZINC"/>
    <property type="match status" value="1"/>
</dbReference>
<feature type="region of interest" description="Disordered" evidence="6">
    <location>
        <begin position="1"/>
        <end position="23"/>
    </location>
</feature>
<dbReference type="InterPro" id="IPR013154">
    <property type="entry name" value="ADH-like_N"/>
</dbReference>
<dbReference type="SUPFAM" id="SSF51735">
    <property type="entry name" value="NAD(P)-binding Rossmann-fold domains"/>
    <property type="match status" value="1"/>
</dbReference>
<dbReference type="Pfam" id="PF08240">
    <property type="entry name" value="ADH_N"/>
    <property type="match status" value="1"/>
</dbReference>
<accession>A0ABV9TZH6</accession>
<evidence type="ECO:0000256" key="3">
    <source>
        <dbReference type="ARBA" id="ARBA00022833"/>
    </source>
</evidence>
<evidence type="ECO:0000259" key="8">
    <source>
        <dbReference type="Pfam" id="PF08240"/>
    </source>
</evidence>
<keyword evidence="4" id="KW-0560">Oxidoreductase</keyword>
<comment type="similarity">
    <text evidence="5">Belongs to the zinc-containing alcohol dehydrogenase family.</text>
</comment>
<dbReference type="InterPro" id="IPR013149">
    <property type="entry name" value="ADH-like_C"/>
</dbReference>
<dbReference type="InterPro" id="IPR036291">
    <property type="entry name" value="NAD(P)-bd_dom_sf"/>
</dbReference>
<dbReference type="Pfam" id="PF00107">
    <property type="entry name" value="ADH_zinc_N"/>
    <property type="match status" value="1"/>
</dbReference>
<dbReference type="Gene3D" id="3.90.180.10">
    <property type="entry name" value="Medium-chain alcohol dehydrogenases, catalytic domain"/>
    <property type="match status" value="1"/>
</dbReference>
<dbReference type="Proteomes" id="UP001595872">
    <property type="component" value="Unassembled WGS sequence"/>
</dbReference>
<evidence type="ECO:0000256" key="5">
    <source>
        <dbReference type="RuleBase" id="RU361277"/>
    </source>
</evidence>
<organism evidence="9 10">
    <name type="scientific">Actinomadura gamaensis</name>
    <dbReference type="NCBI Taxonomy" id="1763541"/>
    <lineage>
        <taxon>Bacteria</taxon>
        <taxon>Bacillati</taxon>
        <taxon>Actinomycetota</taxon>
        <taxon>Actinomycetes</taxon>
        <taxon>Streptosporangiales</taxon>
        <taxon>Thermomonosporaceae</taxon>
        <taxon>Actinomadura</taxon>
    </lineage>
</organism>